<dbReference type="Proteomes" id="UP001499959">
    <property type="component" value="Unassembled WGS sequence"/>
</dbReference>
<keyword evidence="5" id="KW-1185">Reference proteome</keyword>
<feature type="domain" description="DUF4189" evidence="3">
    <location>
        <begin position="70"/>
        <end position="162"/>
    </location>
</feature>
<evidence type="ECO:0000313" key="4">
    <source>
        <dbReference type="EMBL" id="GAA4799436.1"/>
    </source>
</evidence>
<sequence length="169" mass="18050">MKGLLAGLAMLVLLAVSVDARAEGRCPDGYYPTGGADVGWYGCAPMGPMPDEGDGPSQQQPDEPGWETRWGAIATADGAFGVANGMTSKRRAEKQALSDCKARSNGKPCKLKPAFYDQCAALAWGDDMNIMFRSPDLQDAEASAVQVCSQHTNNCKVYYSACSYPQRAQ</sequence>
<dbReference type="RefSeq" id="WP_345303874.1">
    <property type="nucleotide sequence ID" value="NZ_BAABJE010000014.1"/>
</dbReference>
<dbReference type="Pfam" id="PF13827">
    <property type="entry name" value="DUF4189"/>
    <property type="match status" value="1"/>
</dbReference>
<accession>A0ABP9BVA3</accession>
<gene>
    <name evidence="4" type="ORF">GCM10023307_27170</name>
</gene>
<name>A0ABP9BVA3_9GAMM</name>
<comment type="caution">
    <text evidence="4">The sequence shown here is derived from an EMBL/GenBank/DDBJ whole genome shotgun (WGS) entry which is preliminary data.</text>
</comment>
<organism evidence="4 5">
    <name type="scientific">Lysobacter hankyongensis</name>
    <dbReference type="NCBI Taxonomy" id="1176535"/>
    <lineage>
        <taxon>Bacteria</taxon>
        <taxon>Pseudomonadati</taxon>
        <taxon>Pseudomonadota</taxon>
        <taxon>Gammaproteobacteria</taxon>
        <taxon>Lysobacterales</taxon>
        <taxon>Lysobacteraceae</taxon>
        <taxon>Lysobacter</taxon>
    </lineage>
</organism>
<feature type="signal peptide" evidence="2">
    <location>
        <begin position="1"/>
        <end position="22"/>
    </location>
</feature>
<dbReference type="EMBL" id="BAABJE010000014">
    <property type="protein sequence ID" value="GAA4799436.1"/>
    <property type="molecule type" value="Genomic_DNA"/>
</dbReference>
<evidence type="ECO:0000256" key="2">
    <source>
        <dbReference type="SAM" id="SignalP"/>
    </source>
</evidence>
<dbReference type="InterPro" id="IPR025240">
    <property type="entry name" value="DUF4189"/>
</dbReference>
<feature type="chain" id="PRO_5046850911" description="DUF4189 domain-containing protein" evidence="2">
    <location>
        <begin position="23"/>
        <end position="169"/>
    </location>
</feature>
<evidence type="ECO:0000313" key="5">
    <source>
        <dbReference type="Proteomes" id="UP001499959"/>
    </source>
</evidence>
<feature type="region of interest" description="Disordered" evidence="1">
    <location>
        <begin position="45"/>
        <end position="65"/>
    </location>
</feature>
<evidence type="ECO:0000256" key="1">
    <source>
        <dbReference type="SAM" id="MobiDB-lite"/>
    </source>
</evidence>
<keyword evidence="2" id="KW-0732">Signal</keyword>
<evidence type="ECO:0000259" key="3">
    <source>
        <dbReference type="Pfam" id="PF13827"/>
    </source>
</evidence>
<proteinExistence type="predicted"/>
<reference evidence="5" key="1">
    <citation type="journal article" date="2019" name="Int. J. Syst. Evol. Microbiol.">
        <title>The Global Catalogue of Microorganisms (GCM) 10K type strain sequencing project: providing services to taxonomists for standard genome sequencing and annotation.</title>
        <authorList>
            <consortium name="The Broad Institute Genomics Platform"/>
            <consortium name="The Broad Institute Genome Sequencing Center for Infectious Disease"/>
            <person name="Wu L."/>
            <person name="Ma J."/>
        </authorList>
    </citation>
    <scope>NUCLEOTIDE SEQUENCE [LARGE SCALE GENOMIC DNA]</scope>
    <source>
        <strain evidence="5">JCM 18204</strain>
    </source>
</reference>
<protein>
    <recommendedName>
        <fullName evidence="3">DUF4189 domain-containing protein</fullName>
    </recommendedName>
</protein>